<dbReference type="NCBIfam" id="NF041672">
    <property type="entry name" value="ADPriboarghdlase"/>
    <property type="match status" value="1"/>
</dbReference>
<dbReference type="PANTHER" id="PTHR16222">
    <property type="entry name" value="ADP-RIBOSYLGLYCOHYDROLASE"/>
    <property type="match status" value="1"/>
</dbReference>
<evidence type="ECO:0000313" key="3">
    <source>
        <dbReference type="Proteomes" id="UP000867740"/>
    </source>
</evidence>
<dbReference type="AlphaFoldDB" id="A0A9P3T5B9"/>
<dbReference type="Gene3D" id="1.10.4080.10">
    <property type="entry name" value="ADP-ribosylation/Crystallin J1"/>
    <property type="match status" value="1"/>
</dbReference>
<comment type="caution">
    <text evidence="2">The sequence shown here is derived from an EMBL/GenBank/DDBJ whole genome shotgun (WGS) entry which is preliminary data.</text>
</comment>
<feature type="binding site" evidence="1">
    <location>
        <position position="106"/>
    </location>
    <ligand>
        <name>Mg(2+)</name>
        <dbReference type="ChEBI" id="CHEBI:18420"/>
        <label>1</label>
    </ligand>
</feature>
<reference evidence="2" key="2">
    <citation type="submission" date="2020-10" db="EMBL/GenBank/DDBJ databases">
        <authorList>
            <consortium name="NCBI Pathogen Detection Project"/>
        </authorList>
    </citation>
    <scope>NUCLEOTIDE SEQUENCE</scope>
    <source>
        <strain evidence="2">CAVp300</strain>
    </source>
</reference>
<reference evidence="2" key="1">
    <citation type="journal article" date="2018" name="Genome Biol.">
        <title>SKESA: strategic k-mer extension for scrupulous assemblies.</title>
        <authorList>
            <person name="Souvorov A."/>
            <person name="Agarwala R."/>
            <person name="Lipman D.J."/>
        </authorList>
    </citation>
    <scope>NUCLEOTIDE SEQUENCE</scope>
    <source>
        <strain evidence="2">CAVp300</strain>
    </source>
</reference>
<dbReference type="InterPro" id="IPR005502">
    <property type="entry name" value="Ribosyl_crysJ1"/>
</dbReference>
<dbReference type="InterPro" id="IPR049650">
    <property type="entry name" value="Tri1-like"/>
</dbReference>
<proteinExistence type="predicted"/>
<feature type="binding site" evidence="1">
    <location>
        <position position="107"/>
    </location>
    <ligand>
        <name>Mg(2+)</name>
        <dbReference type="ChEBI" id="CHEBI:18420"/>
        <label>1</label>
    </ligand>
</feature>
<feature type="binding site" evidence="1">
    <location>
        <position position="307"/>
    </location>
    <ligand>
        <name>Mg(2+)</name>
        <dbReference type="ChEBI" id="CHEBI:18420"/>
        <label>1</label>
    </ligand>
</feature>
<dbReference type="Pfam" id="PF03747">
    <property type="entry name" value="ADP_ribosyl_GH"/>
    <property type="match status" value="1"/>
</dbReference>
<dbReference type="SUPFAM" id="SSF101478">
    <property type="entry name" value="ADP-ribosylglycohydrolase"/>
    <property type="match status" value="1"/>
</dbReference>
<evidence type="ECO:0000256" key="1">
    <source>
        <dbReference type="PIRSR" id="PIRSR605502-1"/>
    </source>
</evidence>
<feature type="binding site" evidence="1">
    <location>
        <position position="304"/>
    </location>
    <ligand>
        <name>Mg(2+)</name>
        <dbReference type="ChEBI" id="CHEBI:18420"/>
        <label>2</label>
    </ligand>
</feature>
<keyword evidence="1" id="KW-0460">Magnesium</keyword>
<dbReference type="PANTHER" id="PTHR16222:SF12">
    <property type="entry name" value="ADP-RIBOSYLGLYCOHYDROLASE-RELATED"/>
    <property type="match status" value="1"/>
</dbReference>
<feature type="binding site" evidence="1">
    <location>
        <position position="105"/>
    </location>
    <ligand>
        <name>Mg(2+)</name>
        <dbReference type="ChEBI" id="CHEBI:18420"/>
        <label>1</label>
    </ligand>
</feature>
<sequence>MIDLHADDSAINNYVTRYMEYLPYSTRGLTQEELDSLEPKYRYWDRTLELNVSEDMSRDKAIGALVGLAVGDAVGTTLEFQPRDVNHVHDMVGGGPFRLSPGEWTDDTSMALCLAQTYLQANRLDADLFCQLMLRWYRFGENSSNGRCFDIGNATRYALEQYSLHGLKWDTKPVNNSAGNAPIIRIAPVSIFRRKSHRAIYFDSKAQCHATHYARDALDASQFMALMLHYLISGYDKETAFAPHIYPLLSRVAIINAGEYKEKSRDQIRSSGYVIDTLEAAMWAVWNTDNFRDAILLAANLADDADSVAATTGQLAGALYGWSGIPQEWKDKLVQHDRIATLAAQLFDRAPDDYPE</sequence>
<organism evidence="2 3">
    <name type="scientific">Kluyvera intermedia</name>
    <name type="common">Enterobacter intermedius</name>
    <dbReference type="NCBI Taxonomy" id="61648"/>
    <lineage>
        <taxon>Bacteria</taxon>
        <taxon>Pseudomonadati</taxon>
        <taxon>Pseudomonadota</taxon>
        <taxon>Gammaproteobacteria</taxon>
        <taxon>Enterobacterales</taxon>
        <taxon>Enterobacteriaceae</taxon>
        <taxon>Kluyvera</taxon>
    </lineage>
</organism>
<dbReference type="InterPro" id="IPR050792">
    <property type="entry name" value="ADP-ribosylglycohydrolase"/>
</dbReference>
<dbReference type="GO" id="GO:0046872">
    <property type="term" value="F:metal ion binding"/>
    <property type="evidence" value="ECO:0007669"/>
    <property type="project" value="UniProtKB-KW"/>
</dbReference>
<name>A0A9P3T5B9_KLUIN</name>
<comment type="cofactor">
    <cofactor evidence="1">
        <name>Mg(2+)</name>
        <dbReference type="ChEBI" id="CHEBI:18420"/>
    </cofactor>
    <text evidence="1">Binds 2 magnesium ions per subunit.</text>
</comment>
<accession>A0A9P3T5B9</accession>
<evidence type="ECO:0000313" key="2">
    <source>
        <dbReference type="EMBL" id="HAT3580880.1"/>
    </source>
</evidence>
<protein>
    <submittedName>
        <fullName evidence="2">ADP-ribosylglycohydrolase family protein</fullName>
    </submittedName>
</protein>
<feature type="binding site" evidence="1">
    <location>
        <position position="306"/>
    </location>
    <ligand>
        <name>Mg(2+)</name>
        <dbReference type="ChEBI" id="CHEBI:18420"/>
        <label>1</label>
    </ligand>
</feature>
<dbReference type="EMBL" id="DACSUM010000006">
    <property type="protein sequence ID" value="HAT3580880.1"/>
    <property type="molecule type" value="Genomic_DNA"/>
</dbReference>
<gene>
    <name evidence="2" type="ORF">I8531_001149</name>
</gene>
<keyword evidence="1" id="KW-0479">Metal-binding</keyword>
<dbReference type="Proteomes" id="UP000867740">
    <property type="component" value="Unassembled WGS sequence"/>
</dbReference>
<dbReference type="InterPro" id="IPR036705">
    <property type="entry name" value="Ribosyl_crysJ1_sf"/>
</dbReference>
<dbReference type="RefSeq" id="WP_047370804.1">
    <property type="nucleotide sequence ID" value="NZ_CABMNU010000005.1"/>
</dbReference>